<dbReference type="EMBL" id="VEPZ02001278">
    <property type="protein sequence ID" value="KAE8682792.1"/>
    <property type="molecule type" value="Genomic_DNA"/>
</dbReference>
<evidence type="ECO:0000313" key="4">
    <source>
        <dbReference type="Proteomes" id="UP000436088"/>
    </source>
</evidence>
<sequence length="612" mass="65124">MVATMSAAVNPKQRGGGPQPYGQHHNPSRPPLLPSDPDNAIPLRRQKFREVTSRYLSTPSSSNSSMSSSSSSAASTKRCPSPFVSKSTTPSDIKRSQSVERRQAVTPRPNNSVNLRNSDGNKSGELSAAQKLLLTSTGSLSVSFQGDSFSYQFTKAKPVPSPSAARKGTTEKRKPTAITPTPARGIDQTGNSNSERLPAGFRKSNSMSRSVDCTDEKKKLNGSVNGNVVRALQNSIIDSRDSTGITAVGSDAQFDRAASDTESVSSGSAGAPESSSNGYGDVKRGPRGIIVPARFLQETNSRLRRAGPVSPVSKKITAHSKIPASDKFGIDSPLSSPKGVVNSRGQLSPIRGSVPPASPSKLGVSSPLRGMSPSRVRSGSASNLVNTPSIFSFAGDVLKMGKIGENKASDAHLLRLLHNRLLQWRFANARAYAAVSSQTTNAEKNLYSAWITTSKLRESVRAKRTKLQLLKQKLKLISILKGQMMLLDEWDVLDHDYCSSLSAASEALMASTLRLPVVAGARADVPNLKDAICSAVDVMQGISSSICSLFSKVAEVNSLVGELGNVSGNEIALLEHCQVLVSTIAAVQVKECSLRTHILQLNQLPSCMTTKL</sequence>
<evidence type="ECO:0000256" key="1">
    <source>
        <dbReference type="ARBA" id="ARBA00010016"/>
    </source>
</evidence>
<proteinExistence type="inferred from homology"/>
<keyword evidence="4" id="KW-1185">Reference proteome</keyword>
<feature type="compositionally biased region" description="Low complexity" evidence="2">
    <location>
        <begin position="60"/>
        <end position="75"/>
    </location>
</feature>
<dbReference type="InterPro" id="IPR007573">
    <property type="entry name" value="QWRF"/>
</dbReference>
<organism evidence="3 4">
    <name type="scientific">Hibiscus syriacus</name>
    <name type="common">Rose of Sharon</name>
    <dbReference type="NCBI Taxonomy" id="106335"/>
    <lineage>
        <taxon>Eukaryota</taxon>
        <taxon>Viridiplantae</taxon>
        <taxon>Streptophyta</taxon>
        <taxon>Embryophyta</taxon>
        <taxon>Tracheophyta</taxon>
        <taxon>Spermatophyta</taxon>
        <taxon>Magnoliopsida</taxon>
        <taxon>eudicotyledons</taxon>
        <taxon>Gunneridae</taxon>
        <taxon>Pentapetalae</taxon>
        <taxon>rosids</taxon>
        <taxon>malvids</taxon>
        <taxon>Malvales</taxon>
        <taxon>Malvaceae</taxon>
        <taxon>Malvoideae</taxon>
        <taxon>Hibiscus</taxon>
    </lineage>
</organism>
<comment type="caution">
    <text evidence="3">The sequence shown here is derived from an EMBL/GenBank/DDBJ whole genome shotgun (WGS) entry which is preliminary data.</text>
</comment>
<dbReference type="GO" id="GO:0008017">
    <property type="term" value="F:microtubule binding"/>
    <property type="evidence" value="ECO:0007669"/>
    <property type="project" value="TreeGrafter"/>
</dbReference>
<evidence type="ECO:0000256" key="2">
    <source>
        <dbReference type="SAM" id="MobiDB-lite"/>
    </source>
</evidence>
<dbReference type="GO" id="GO:0051225">
    <property type="term" value="P:spindle assembly"/>
    <property type="evidence" value="ECO:0007669"/>
    <property type="project" value="TreeGrafter"/>
</dbReference>
<comment type="similarity">
    <text evidence="1">Belongs to the QWRF family.</text>
</comment>
<dbReference type="AlphaFoldDB" id="A0A6A2YUV7"/>
<name>A0A6A2YUV7_HIBSY</name>
<accession>A0A6A2YUV7</accession>
<dbReference type="GO" id="GO:0016787">
    <property type="term" value="F:hydrolase activity"/>
    <property type="evidence" value="ECO:0007669"/>
    <property type="project" value="UniProtKB-KW"/>
</dbReference>
<feature type="region of interest" description="Disordered" evidence="2">
    <location>
        <begin position="347"/>
        <end position="380"/>
    </location>
</feature>
<dbReference type="Pfam" id="PF04484">
    <property type="entry name" value="QWRF"/>
    <property type="match status" value="1"/>
</dbReference>
<dbReference type="PANTHER" id="PTHR31807">
    <property type="entry name" value="AUGMIN FAMILY MEMBER"/>
    <property type="match status" value="1"/>
</dbReference>
<keyword evidence="3" id="KW-0378">Hydrolase</keyword>
<dbReference type="GO" id="GO:0005737">
    <property type="term" value="C:cytoplasm"/>
    <property type="evidence" value="ECO:0007669"/>
    <property type="project" value="TreeGrafter"/>
</dbReference>
<feature type="compositionally biased region" description="Low complexity" evidence="2">
    <location>
        <begin position="262"/>
        <end position="276"/>
    </location>
</feature>
<feature type="region of interest" description="Disordered" evidence="2">
    <location>
        <begin position="153"/>
        <end position="218"/>
    </location>
</feature>
<feature type="region of interest" description="Disordered" evidence="2">
    <location>
        <begin position="255"/>
        <end position="286"/>
    </location>
</feature>
<dbReference type="Proteomes" id="UP000436088">
    <property type="component" value="Unassembled WGS sequence"/>
</dbReference>
<feature type="compositionally biased region" description="Basic and acidic residues" evidence="2">
    <location>
        <begin position="92"/>
        <end position="103"/>
    </location>
</feature>
<dbReference type="OrthoDB" id="1924320at2759"/>
<evidence type="ECO:0000313" key="3">
    <source>
        <dbReference type="EMBL" id="KAE8682792.1"/>
    </source>
</evidence>
<protein>
    <submittedName>
        <fullName evidence="3">Glycosyl hydrolase family 35 protein</fullName>
    </submittedName>
</protein>
<reference evidence="3" key="1">
    <citation type="submission" date="2019-09" db="EMBL/GenBank/DDBJ databases">
        <title>Draft genome information of white flower Hibiscus syriacus.</title>
        <authorList>
            <person name="Kim Y.-M."/>
        </authorList>
    </citation>
    <scope>NUCLEOTIDE SEQUENCE [LARGE SCALE GENOMIC DNA]</scope>
    <source>
        <strain evidence="3">YM2019G1</strain>
    </source>
</reference>
<dbReference type="GO" id="GO:0005880">
    <property type="term" value="C:nuclear microtubule"/>
    <property type="evidence" value="ECO:0007669"/>
    <property type="project" value="TreeGrafter"/>
</dbReference>
<feature type="compositionally biased region" description="Polar residues" evidence="2">
    <location>
        <begin position="108"/>
        <end position="121"/>
    </location>
</feature>
<feature type="region of interest" description="Disordered" evidence="2">
    <location>
        <begin position="1"/>
        <end position="123"/>
    </location>
</feature>
<gene>
    <name evidence="3" type="ORF">F3Y22_tig00111237pilonHSYRG00046</name>
</gene>
<dbReference type="PANTHER" id="PTHR31807:SF38">
    <property type="entry name" value="QWRF MOTIF-CONTAINING PROTEIN 9"/>
    <property type="match status" value="1"/>
</dbReference>